<dbReference type="GO" id="GO:0000724">
    <property type="term" value="P:double-strand break repair via homologous recombination"/>
    <property type="evidence" value="ECO:0007669"/>
    <property type="project" value="TreeGrafter"/>
</dbReference>
<keyword evidence="16" id="KW-1185">Reference proteome</keyword>
<organism evidence="15 16">
    <name type="scientific">Lentinula guzmanii</name>
    <dbReference type="NCBI Taxonomy" id="2804957"/>
    <lineage>
        <taxon>Eukaryota</taxon>
        <taxon>Fungi</taxon>
        <taxon>Dikarya</taxon>
        <taxon>Basidiomycota</taxon>
        <taxon>Agaricomycotina</taxon>
        <taxon>Agaricomycetes</taxon>
        <taxon>Agaricomycetidae</taxon>
        <taxon>Agaricales</taxon>
        <taxon>Marasmiineae</taxon>
        <taxon>Omphalotaceae</taxon>
        <taxon>Lentinula</taxon>
    </lineage>
</organism>
<dbReference type="GO" id="GO:0016787">
    <property type="term" value="F:hydrolase activity"/>
    <property type="evidence" value="ECO:0007669"/>
    <property type="project" value="UniProtKB-KW"/>
</dbReference>
<evidence type="ECO:0000256" key="5">
    <source>
        <dbReference type="ARBA" id="ARBA00022801"/>
    </source>
</evidence>
<evidence type="ECO:0000256" key="11">
    <source>
        <dbReference type="SAM" id="MobiDB-lite"/>
    </source>
</evidence>
<dbReference type="GO" id="GO:0005524">
    <property type="term" value="F:ATP binding"/>
    <property type="evidence" value="ECO:0007669"/>
    <property type="project" value="UniProtKB-KW"/>
</dbReference>
<dbReference type="PROSITE" id="PS00518">
    <property type="entry name" value="ZF_RING_1"/>
    <property type="match status" value="1"/>
</dbReference>
<dbReference type="SUPFAM" id="SSF52540">
    <property type="entry name" value="P-loop containing nucleoside triphosphate hydrolases"/>
    <property type="match status" value="2"/>
</dbReference>
<dbReference type="GO" id="GO:0004386">
    <property type="term" value="F:helicase activity"/>
    <property type="evidence" value="ECO:0007669"/>
    <property type="project" value="UniProtKB-KW"/>
</dbReference>
<dbReference type="PROSITE" id="PS51192">
    <property type="entry name" value="HELICASE_ATP_BIND_1"/>
    <property type="match status" value="1"/>
</dbReference>
<evidence type="ECO:0000256" key="1">
    <source>
        <dbReference type="ARBA" id="ARBA00007025"/>
    </source>
</evidence>
<dbReference type="Gene3D" id="3.40.50.300">
    <property type="entry name" value="P-loop containing nucleotide triphosphate hydrolases"/>
    <property type="match status" value="2"/>
</dbReference>
<proteinExistence type="inferred from homology"/>
<dbReference type="InterPro" id="IPR049730">
    <property type="entry name" value="SNF2/RAD54-like_C"/>
</dbReference>
<dbReference type="InterPro" id="IPR017907">
    <property type="entry name" value="Znf_RING_CS"/>
</dbReference>
<evidence type="ECO:0000256" key="2">
    <source>
        <dbReference type="ARBA" id="ARBA00022723"/>
    </source>
</evidence>
<dbReference type="InterPro" id="IPR014001">
    <property type="entry name" value="Helicase_ATP-bd"/>
</dbReference>
<dbReference type="GO" id="GO:0005737">
    <property type="term" value="C:cytoplasm"/>
    <property type="evidence" value="ECO:0007669"/>
    <property type="project" value="TreeGrafter"/>
</dbReference>
<dbReference type="SMART" id="SM00490">
    <property type="entry name" value="HELICc"/>
    <property type="match status" value="1"/>
</dbReference>
<feature type="compositionally biased region" description="Polar residues" evidence="11">
    <location>
        <begin position="197"/>
        <end position="218"/>
    </location>
</feature>
<evidence type="ECO:0000313" key="16">
    <source>
        <dbReference type="Proteomes" id="UP001176059"/>
    </source>
</evidence>
<dbReference type="InterPro" id="IPR000330">
    <property type="entry name" value="SNF2_N"/>
</dbReference>
<gene>
    <name evidence="15" type="ORF">DFJ43DRAFT_1024025</name>
</gene>
<dbReference type="Gene3D" id="3.40.50.10810">
    <property type="entry name" value="Tandem AAA-ATPase domain"/>
    <property type="match status" value="1"/>
</dbReference>
<evidence type="ECO:0000259" key="14">
    <source>
        <dbReference type="PROSITE" id="PS51194"/>
    </source>
</evidence>
<evidence type="ECO:0000256" key="9">
    <source>
        <dbReference type="PROSITE-ProRule" id="PRU00175"/>
    </source>
</evidence>
<dbReference type="InterPro" id="IPR050628">
    <property type="entry name" value="SNF2_RAD54_helicase_TF"/>
</dbReference>
<name>A0AA38JKG4_9AGAR</name>
<feature type="coiled-coil region" evidence="10">
    <location>
        <begin position="255"/>
        <end position="289"/>
    </location>
</feature>
<keyword evidence="5" id="KW-0378">Hydrolase</keyword>
<sequence length="1353" mass="151893">MLDTDLLTLAKTHLGLHENASSAQVPQEYLNELKNHLVICPDDTKFQFSSQPNCGFGRVICLENGCYNLVIELQGSPSLLDGGREIGIGSLSAYRLHISQHPTHSRSRLARLKTEARVSSSSPYVTSIRKKERPIEKELSGVDPHSFRAPVQPSSSPAISRDTASYQFQQADEAEPAKDVFERSSPPPPSPPETRKQSPTFNFDVSNVPSSPTTCDSVLSSTKRLKPVLVSRTPLVVNTNAVAPPSCDSASLIEASHADLDIDDIRTRINQLQAEISHKQDLLDRLLRKSNPSAADLTRIQRYIDELDSLQLSKSEFRSRLPEMSAVKTFSLVEDEANHLYEHAEAKPNRLPYGAPTSKCEQTPLSPLVFPTNSNNMDSIPLQLPLPLVAAKSTAVAPCSSYPIQVNAVAGSSSQAQRSGHIVHNPFLSDDEDENGDVAIDHVGENETARANAVVMQHAGAYIPNIAPTLLDDHDYDEDDNFRGRGKDHFQGPVAKADDIEKFLVEAGNAESFDQDATVGEAMKKLGIPSMFTLLPGMEVALMTHQIIGVAWMAEKEKSYLKGGCLADEMGLGKTVQMIALMMKNRSDDRYCKTTLIIAPTALLDQWRMEIEVKTNVGLKVLIYHGPSKPKRAQDLLSYDVVVTTFQTMALEWLDLEREGSKKKAKARKDDSGDEDVKKKNKQTEAGLLFQVEFYRVVLDEAQGIRNQKTRVSRAVTGLQCKYRWCLTGTPVVNGLSDTYGYIRFLRIPPWYDFSEFHAQVGRLEKKNPQLAITRLQTILNTFLLRRKKDSKLDGKVLVDLPSKDITLQRLEFTEEEREIYDAVEQNMQTQFNRFLRAGTVLKNYHHVLVLLLRLRQCCSHPALIQEDGAPFVEPDEVDDDPGIILKRARELVSAEFVYKMKAKFREAALERMRAEKESEDASFEADDCPICYDNFTNAVITPCGHSFCEECIHDVFNAPHIETANEPGQNQAKERPCPSCRAQISRDLLFEQAAFMPTDEELREANGECKGKTKARTKSRNVGSKCLAVMDSNDVIEIGSDSEYEDDDNDERCDFIVQSDEDEEEKDARKKPKKYLRRPKTMVILDSDEEVTDDEENEVIYGRNNATKLSPEATNLLPKFLPSTKLKYMMEHIKQLFLDRPNEKILVVSQWTSCLTLVSQYLQENNVHHVKYQGGMSRTERDVSVRLFMAKDKDKARVMLMSLKCGGVGLNLTRANNVISLDLGWSQATEDQAFDRFVNKSFSPGCLHLFNHISVHRLGQLLPVKVQRLVIENTVEDRMLRMQERKQILADGSLGEGSAKKIQRMSVKQLAELFGLDGRGRLLDDSKAEADGNLAERRTRFALLKSLEDLKI</sequence>
<protein>
    <submittedName>
        <fullName evidence="15">SNF2 family N-terminal domain-containing protein</fullName>
    </submittedName>
</protein>
<reference evidence="15" key="1">
    <citation type="submission" date="2022-08" db="EMBL/GenBank/DDBJ databases">
        <authorList>
            <consortium name="DOE Joint Genome Institute"/>
            <person name="Min B."/>
            <person name="Sierra-Patev S."/>
            <person name="Naranjo-Ortiz M."/>
            <person name="Looney B."/>
            <person name="Konkel Z."/>
            <person name="Slot J.C."/>
            <person name="Sakamoto Y."/>
            <person name="Steenwyk J.L."/>
            <person name="Rokas A."/>
            <person name="Carro J."/>
            <person name="Camarero S."/>
            <person name="Ferreira P."/>
            <person name="Molpeceres G."/>
            <person name="Ruiz-duenas F.J."/>
            <person name="Serrano A."/>
            <person name="Henrissat B."/>
            <person name="Drula E."/>
            <person name="Hughes K.W."/>
            <person name="Mata J.L."/>
            <person name="Ishikawa N.K."/>
            <person name="Vargas-Isla R."/>
            <person name="Ushijima S."/>
            <person name="Smith C.A."/>
            <person name="Ahrendt S."/>
            <person name="Andreopoulos W."/>
            <person name="He G."/>
            <person name="LaButti K."/>
            <person name="Lipzen A."/>
            <person name="Ng V."/>
            <person name="Riley R."/>
            <person name="Sandor L."/>
            <person name="Barry K."/>
            <person name="Martinez A.T."/>
            <person name="Xiao Y."/>
            <person name="Gibbons J.G."/>
            <person name="Terashima K."/>
            <person name="Hibbett D.S."/>
            <person name="Grigoriev I.V."/>
        </authorList>
    </citation>
    <scope>NUCLEOTIDE SEQUENCE</scope>
    <source>
        <strain evidence="15">ET3784</strain>
    </source>
</reference>
<dbReference type="GO" id="GO:0008094">
    <property type="term" value="F:ATP-dependent activity, acting on DNA"/>
    <property type="evidence" value="ECO:0007669"/>
    <property type="project" value="TreeGrafter"/>
</dbReference>
<dbReference type="CDD" id="cd18008">
    <property type="entry name" value="DEXDc_SHPRH-like"/>
    <property type="match status" value="1"/>
</dbReference>
<dbReference type="InterPro" id="IPR013083">
    <property type="entry name" value="Znf_RING/FYVE/PHD"/>
</dbReference>
<feature type="compositionally biased region" description="Polar residues" evidence="11">
    <location>
        <begin position="152"/>
        <end position="170"/>
    </location>
</feature>
<evidence type="ECO:0000256" key="4">
    <source>
        <dbReference type="ARBA" id="ARBA00022771"/>
    </source>
</evidence>
<keyword evidence="6" id="KW-0347">Helicase</keyword>
<dbReference type="InterPro" id="IPR027370">
    <property type="entry name" value="Znf-RING_euk"/>
</dbReference>
<dbReference type="InterPro" id="IPR001650">
    <property type="entry name" value="Helicase_C-like"/>
</dbReference>
<feature type="region of interest" description="Disordered" evidence="11">
    <location>
        <begin position="121"/>
        <end position="218"/>
    </location>
</feature>
<dbReference type="InterPro" id="IPR038718">
    <property type="entry name" value="SNF2-like_sf"/>
</dbReference>
<dbReference type="PANTHER" id="PTHR45626">
    <property type="entry name" value="TRANSCRIPTION TERMINATION FACTOR 2-RELATED"/>
    <property type="match status" value="1"/>
</dbReference>
<reference evidence="15" key="2">
    <citation type="journal article" date="2023" name="Proc. Natl. Acad. Sci. U.S.A.">
        <title>A global phylogenomic analysis of the shiitake genus Lentinula.</title>
        <authorList>
            <person name="Sierra-Patev S."/>
            <person name="Min B."/>
            <person name="Naranjo-Ortiz M."/>
            <person name="Looney B."/>
            <person name="Konkel Z."/>
            <person name="Slot J.C."/>
            <person name="Sakamoto Y."/>
            <person name="Steenwyk J.L."/>
            <person name="Rokas A."/>
            <person name="Carro J."/>
            <person name="Camarero S."/>
            <person name="Ferreira P."/>
            <person name="Molpeceres G."/>
            <person name="Ruiz-Duenas F.J."/>
            <person name="Serrano A."/>
            <person name="Henrissat B."/>
            <person name="Drula E."/>
            <person name="Hughes K.W."/>
            <person name="Mata J.L."/>
            <person name="Ishikawa N.K."/>
            <person name="Vargas-Isla R."/>
            <person name="Ushijima S."/>
            <person name="Smith C.A."/>
            <person name="Donoghue J."/>
            <person name="Ahrendt S."/>
            <person name="Andreopoulos W."/>
            <person name="He G."/>
            <person name="LaButti K."/>
            <person name="Lipzen A."/>
            <person name="Ng V."/>
            <person name="Riley R."/>
            <person name="Sandor L."/>
            <person name="Barry K."/>
            <person name="Martinez A.T."/>
            <person name="Xiao Y."/>
            <person name="Gibbons J.G."/>
            <person name="Terashima K."/>
            <person name="Grigoriev I.V."/>
            <person name="Hibbett D."/>
        </authorList>
    </citation>
    <scope>NUCLEOTIDE SEQUENCE</scope>
    <source>
        <strain evidence="15">ET3784</strain>
    </source>
</reference>
<dbReference type="SMART" id="SM00487">
    <property type="entry name" value="DEXDc"/>
    <property type="match status" value="1"/>
</dbReference>
<comment type="similarity">
    <text evidence="1">Belongs to the SNF2/RAD54 helicase family.</text>
</comment>
<dbReference type="Proteomes" id="UP001176059">
    <property type="component" value="Unassembled WGS sequence"/>
</dbReference>
<keyword evidence="10" id="KW-0175">Coiled coil</keyword>
<dbReference type="Pfam" id="PF13445">
    <property type="entry name" value="zf-RING_UBOX"/>
    <property type="match status" value="1"/>
</dbReference>
<feature type="domain" description="Helicase C-terminal" evidence="14">
    <location>
        <begin position="1133"/>
        <end position="1307"/>
    </location>
</feature>
<accession>A0AA38JKG4</accession>
<dbReference type="InterPro" id="IPR001841">
    <property type="entry name" value="Znf_RING"/>
</dbReference>
<dbReference type="Pfam" id="PF00176">
    <property type="entry name" value="SNF2-rel_dom"/>
    <property type="match status" value="1"/>
</dbReference>
<feature type="domain" description="Helicase ATP-binding" evidence="13">
    <location>
        <begin position="555"/>
        <end position="749"/>
    </location>
</feature>
<evidence type="ECO:0000256" key="10">
    <source>
        <dbReference type="SAM" id="Coils"/>
    </source>
</evidence>
<keyword evidence="4 9" id="KW-0863">Zinc-finger</keyword>
<keyword evidence="3" id="KW-0547">Nucleotide-binding</keyword>
<dbReference type="PROSITE" id="PS51194">
    <property type="entry name" value="HELICASE_CTER"/>
    <property type="match status" value="1"/>
</dbReference>
<evidence type="ECO:0000256" key="7">
    <source>
        <dbReference type="ARBA" id="ARBA00022833"/>
    </source>
</evidence>
<evidence type="ECO:0000256" key="8">
    <source>
        <dbReference type="ARBA" id="ARBA00022840"/>
    </source>
</evidence>
<dbReference type="SMART" id="SM00184">
    <property type="entry name" value="RING"/>
    <property type="match status" value="1"/>
</dbReference>
<dbReference type="Gene3D" id="3.30.40.10">
    <property type="entry name" value="Zinc/RING finger domain, C3HC4 (zinc finger)"/>
    <property type="match status" value="1"/>
</dbReference>
<dbReference type="InterPro" id="IPR027417">
    <property type="entry name" value="P-loop_NTPase"/>
</dbReference>
<evidence type="ECO:0000259" key="13">
    <source>
        <dbReference type="PROSITE" id="PS51192"/>
    </source>
</evidence>
<evidence type="ECO:0000256" key="3">
    <source>
        <dbReference type="ARBA" id="ARBA00022741"/>
    </source>
</evidence>
<feature type="domain" description="RING-type" evidence="12">
    <location>
        <begin position="929"/>
        <end position="982"/>
    </location>
</feature>
<evidence type="ECO:0000259" key="12">
    <source>
        <dbReference type="PROSITE" id="PS50089"/>
    </source>
</evidence>
<dbReference type="GO" id="GO:0008270">
    <property type="term" value="F:zinc ion binding"/>
    <property type="evidence" value="ECO:0007669"/>
    <property type="project" value="UniProtKB-KW"/>
</dbReference>
<comment type="caution">
    <text evidence="15">The sequence shown here is derived from an EMBL/GenBank/DDBJ whole genome shotgun (WGS) entry which is preliminary data.</text>
</comment>
<dbReference type="PROSITE" id="PS50089">
    <property type="entry name" value="ZF_RING_2"/>
    <property type="match status" value="1"/>
</dbReference>
<dbReference type="EMBL" id="JANVFO010000020">
    <property type="protein sequence ID" value="KAJ3732928.1"/>
    <property type="molecule type" value="Genomic_DNA"/>
</dbReference>
<keyword evidence="2" id="KW-0479">Metal-binding</keyword>
<keyword evidence="7" id="KW-0862">Zinc</keyword>
<dbReference type="GO" id="GO:0005634">
    <property type="term" value="C:nucleus"/>
    <property type="evidence" value="ECO:0007669"/>
    <property type="project" value="TreeGrafter"/>
</dbReference>
<dbReference type="CDD" id="cd18793">
    <property type="entry name" value="SF2_C_SNF"/>
    <property type="match status" value="1"/>
</dbReference>
<evidence type="ECO:0000256" key="6">
    <source>
        <dbReference type="ARBA" id="ARBA00022806"/>
    </source>
</evidence>
<keyword evidence="8" id="KW-0067">ATP-binding</keyword>
<dbReference type="SUPFAM" id="SSF57850">
    <property type="entry name" value="RING/U-box"/>
    <property type="match status" value="1"/>
</dbReference>
<evidence type="ECO:0000313" key="15">
    <source>
        <dbReference type="EMBL" id="KAJ3732928.1"/>
    </source>
</evidence>
<dbReference type="Pfam" id="PF00271">
    <property type="entry name" value="Helicase_C"/>
    <property type="match status" value="1"/>
</dbReference>
<dbReference type="PANTHER" id="PTHR45626:SF16">
    <property type="entry name" value="ATP-DEPENDENT HELICASE ULS1"/>
    <property type="match status" value="1"/>
</dbReference>